<dbReference type="Proteomes" id="UP000263833">
    <property type="component" value="Unassembled WGS sequence"/>
</dbReference>
<organism evidence="2 3">
    <name type="scientific">Sphingorhabdus pulchriflava</name>
    <dbReference type="NCBI Taxonomy" id="2292257"/>
    <lineage>
        <taxon>Bacteria</taxon>
        <taxon>Pseudomonadati</taxon>
        <taxon>Pseudomonadota</taxon>
        <taxon>Alphaproteobacteria</taxon>
        <taxon>Sphingomonadales</taxon>
        <taxon>Sphingomonadaceae</taxon>
        <taxon>Sphingorhabdus</taxon>
    </lineage>
</organism>
<accession>A0A371BIW1</accession>
<gene>
    <name evidence="2" type="ORF">DXH95_09025</name>
</gene>
<evidence type="ECO:0000313" key="3">
    <source>
        <dbReference type="Proteomes" id="UP000263833"/>
    </source>
</evidence>
<feature type="transmembrane region" description="Helical" evidence="1">
    <location>
        <begin position="141"/>
        <end position="163"/>
    </location>
</feature>
<keyword evidence="1" id="KW-0812">Transmembrane</keyword>
<reference evidence="3" key="1">
    <citation type="submission" date="2018-08" db="EMBL/GenBank/DDBJ databases">
        <authorList>
            <person name="Kim S.-J."/>
            <person name="Jung G.-Y."/>
        </authorList>
    </citation>
    <scope>NUCLEOTIDE SEQUENCE [LARGE SCALE GENOMIC DNA]</scope>
    <source>
        <strain evidence="3">GY_G</strain>
    </source>
</reference>
<dbReference type="AlphaFoldDB" id="A0A371BIW1"/>
<feature type="transmembrane region" description="Helical" evidence="1">
    <location>
        <begin position="20"/>
        <end position="43"/>
    </location>
</feature>
<keyword evidence="3" id="KW-1185">Reference proteome</keyword>
<name>A0A371BIW1_9SPHN</name>
<feature type="transmembrane region" description="Helical" evidence="1">
    <location>
        <begin position="50"/>
        <end position="71"/>
    </location>
</feature>
<evidence type="ECO:0000313" key="2">
    <source>
        <dbReference type="EMBL" id="RDV07467.1"/>
    </source>
</evidence>
<keyword evidence="1" id="KW-0472">Membrane</keyword>
<feature type="transmembrane region" description="Helical" evidence="1">
    <location>
        <begin position="77"/>
        <end position="98"/>
    </location>
</feature>
<feature type="transmembrane region" description="Helical" evidence="1">
    <location>
        <begin position="110"/>
        <end position="129"/>
    </location>
</feature>
<evidence type="ECO:0000256" key="1">
    <source>
        <dbReference type="SAM" id="Phobius"/>
    </source>
</evidence>
<protein>
    <submittedName>
        <fullName evidence="2">Uncharacterized protein</fullName>
    </submittedName>
</protein>
<comment type="caution">
    <text evidence="2">The sequence shown here is derived from an EMBL/GenBank/DDBJ whole genome shotgun (WGS) entry which is preliminary data.</text>
</comment>
<dbReference type="EMBL" id="QRGP01000001">
    <property type="protein sequence ID" value="RDV07467.1"/>
    <property type="molecule type" value="Genomic_DNA"/>
</dbReference>
<sequence length="177" mass="18087">MANELLNAKTAAWPATLAGATVLGSLALACIFPFAAIAALAALTLDRRSGIALVGAVWAANQAVGFLLMNFPWDAQAVGHGIAILAATLAGFGVARAVTSKVEGSVFRSVVALASAFAVYEVLLRAYAQFGGGAENFSAEIVSGIAINDAMWFAGLIALRWTIGQATGEKAIFSAAR</sequence>
<keyword evidence="1" id="KW-1133">Transmembrane helix</keyword>
<proteinExistence type="predicted"/>